<proteinExistence type="predicted"/>
<dbReference type="CDD" id="cd05280">
    <property type="entry name" value="MDR_yhdh_yhfp"/>
    <property type="match status" value="1"/>
</dbReference>
<evidence type="ECO:0000259" key="1">
    <source>
        <dbReference type="SMART" id="SM00829"/>
    </source>
</evidence>
<reference evidence="2 3" key="1">
    <citation type="submission" date="2017-06" db="EMBL/GenBank/DDBJ databases">
        <title>Azoarcus.</title>
        <authorList>
            <person name="Woo J.-H."/>
            <person name="Kim H.-S."/>
        </authorList>
    </citation>
    <scope>NUCLEOTIDE SEQUENCE [LARGE SCALE GENOMIC DNA]</scope>
    <source>
        <strain evidence="2 3">TSPY31</strain>
    </source>
</reference>
<evidence type="ECO:0000313" key="2">
    <source>
        <dbReference type="EMBL" id="AWI75569.1"/>
    </source>
</evidence>
<dbReference type="EMBL" id="CP022187">
    <property type="protein sequence ID" value="AWI75569.1"/>
    <property type="molecule type" value="Genomic_DNA"/>
</dbReference>
<protein>
    <submittedName>
        <fullName evidence="2">Oxidoreductase</fullName>
    </submittedName>
</protein>
<evidence type="ECO:0000313" key="3">
    <source>
        <dbReference type="Proteomes" id="UP000244930"/>
    </source>
</evidence>
<organism evidence="2 3">
    <name type="scientific">Parazoarcus communis</name>
    <dbReference type="NCBI Taxonomy" id="41977"/>
    <lineage>
        <taxon>Bacteria</taxon>
        <taxon>Pseudomonadati</taxon>
        <taxon>Pseudomonadota</taxon>
        <taxon>Betaproteobacteria</taxon>
        <taxon>Rhodocyclales</taxon>
        <taxon>Zoogloeaceae</taxon>
        <taxon>Parazoarcus</taxon>
    </lineage>
</organism>
<feature type="domain" description="Enoyl reductase (ER)" evidence="1">
    <location>
        <begin position="19"/>
        <end position="327"/>
    </location>
</feature>
<dbReference type="GO" id="GO:0043957">
    <property type="term" value="F:acryloyl-CoA reductase (NADPH) activity"/>
    <property type="evidence" value="ECO:0007669"/>
    <property type="project" value="TreeGrafter"/>
</dbReference>
<dbReference type="InterPro" id="IPR020843">
    <property type="entry name" value="ER"/>
</dbReference>
<accession>A0A2U8GPG0</accession>
<dbReference type="SUPFAM" id="SSF51735">
    <property type="entry name" value="NAD(P)-binding Rossmann-fold domains"/>
    <property type="match status" value="1"/>
</dbReference>
<dbReference type="SMART" id="SM00829">
    <property type="entry name" value="PKS_ER"/>
    <property type="match status" value="1"/>
</dbReference>
<dbReference type="Pfam" id="PF00107">
    <property type="entry name" value="ADH_zinc_N"/>
    <property type="match status" value="1"/>
</dbReference>
<dbReference type="InterPro" id="IPR014188">
    <property type="entry name" value="Acrylyl-CoA_reductase_AcuI"/>
</dbReference>
<dbReference type="Proteomes" id="UP000244930">
    <property type="component" value="Chromosome"/>
</dbReference>
<dbReference type="Gene3D" id="3.40.50.720">
    <property type="entry name" value="NAD(P)-binding Rossmann-like Domain"/>
    <property type="match status" value="1"/>
</dbReference>
<dbReference type="AlphaFoldDB" id="A0A2U8GPG0"/>
<gene>
    <name evidence="2" type="ORF">CEW83_10370</name>
</gene>
<dbReference type="InterPro" id="IPR013154">
    <property type="entry name" value="ADH-like_N"/>
</dbReference>
<sequence length="331" mass="34635">MNAFKAYVITQDENRKAGGALTTLAPDALDAGEVLIRVHYSSINYKDALAATGTGKIIRRFPCAGGIDMSGVVVESADPRFAEGDKVIATSFDIGVAHHGGYAEYARVPAAWVVPLPAGLDLFEAMALGTAGFTAALGVVRMEDNGLAPANGPVIVTGATGGVGGLAIDMLAQLGYHVVALTGKAAEREYLTGLGAAEILLRSDVDFDKTRPLEAAQWAGAVDNVGGQVLHWVLATMKQAGTVASIGNAASFNINTTVFPFILRGVSLLGIDSGYMGFPTRQRVWDRLAGDLKPQHLAEVTRVIDLDELPDAFGAFIEGRVKGRTVVRVGA</sequence>
<keyword evidence="3" id="KW-1185">Reference proteome</keyword>
<dbReference type="PANTHER" id="PTHR43677">
    <property type="entry name" value="SHORT-CHAIN DEHYDROGENASE/REDUCTASE"/>
    <property type="match status" value="1"/>
</dbReference>
<dbReference type="Gene3D" id="3.90.180.10">
    <property type="entry name" value="Medium-chain alcohol dehydrogenases, catalytic domain"/>
    <property type="match status" value="1"/>
</dbReference>
<dbReference type="SUPFAM" id="SSF50129">
    <property type="entry name" value="GroES-like"/>
    <property type="match status" value="1"/>
</dbReference>
<dbReference type="InterPro" id="IPR051397">
    <property type="entry name" value="Zn-ADH-like_protein"/>
</dbReference>
<dbReference type="InterPro" id="IPR013149">
    <property type="entry name" value="ADH-like_C"/>
</dbReference>
<name>A0A2U8GPG0_9RHOO</name>
<dbReference type="RefSeq" id="WP_108949275.1">
    <property type="nucleotide sequence ID" value="NZ_CP022187.1"/>
</dbReference>
<dbReference type="PANTHER" id="PTHR43677:SF1">
    <property type="entry name" value="ACRYLYL-COA REDUCTASE ACUI-RELATED"/>
    <property type="match status" value="1"/>
</dbReference>
<dbReference type="KEGG" id="acom:CEW83_10370"/>
<dbReference type="Pfam" id="PF08240">
    <property type="entry name" value="ADH_N"/>
    <property type="match status" value="1"/>
</dbReference>
<dbReference type="InterPro" id="IPR011032">
    <property type="entry name" value="GroES-like_sf"/>
</dbReference>
<dbReference type="NCBIfam" id="TIGR02823">
    <property type="entry name" value="oxido_YhdH"/>
    <property type="match status" value="1"/>
</dbReference>
<dbReference type="InterPro" id="IPR036291">
    <property type="entry name" value="NAD(P)-bd_dom_sf"/>
</dbReference>